<name>A0ACB7ZPF1_9AGAM</name>
<organism evidence="1 2">
    <name type="scientific">Hygrophoropsis aurantiaca</name>
    <dbReference type="NCBI Taxonomy" id="72124"/>
    <lineage>
        <taxon>Eukaryota</taxon>
        <taxon>Fungi</taxon>
        <taxon>Dikarya</taxon>
        <taxon>Basidiomycota</taxon>
        <taxon>Agaricomycotina</taxon>
        <taxon>Agaricomycetes</taxon>
        <taxon>Agaricomycetidae</taxon>
        <taxon>Boletales</taxon>
        <taxon>Coniophorineae</taxon>
        <taxon>Hygrophoropsidaceae</taxon>
        <taxon>Hygrophoropsis</taxon>
    </lineage>
</organism>
<evidence type="ECO:0000313" key="1">
    <source>
        <dbReference type="EMBL" id="KAH7902776.1"/>
    </source>
</evidence>
<evidence type="ECO:0000313" key="2">
    <source>
        <dbReference type="Proteomes" id="UP000790377"/>
    </source>
</evidence>
<accession>A0ACB7ZPF1</accession>
<comment type="caution">
    <text evidence="1">The sequence shown here is derived from an EMBL/GenBank/DDBJ whole genome shotgun (WGS) entry which is preliminary data.</text>
</comment>
<protein>
    <submittedName>
        <fullName evidence="1">Uncharacterized protein</fullName>
    </submittedName>
</protein>
<keyword evidence="2" id="KW-1185">Reference proteome</keyword>
<reference evidence="1" key="1">
    <citation type="journal article" date="2021" name="New Phytol.">
        <title>Evolutionary innovations through gain and loss of genes in the ectomycorrhizal Boletales.</title>
        <authorList>
            <person name="Wu G."/>
            <person name="Miyauchi S."/>
            <person name="Morin E."/>
            <person name="Kuo A."/>
            <person name="Drula E."/>
            <person name="Varga T."/>
            <person name="Kohler A."/>
            <person name="Feng B."/>
            <person name="Cao Y."/>
            <person name="Lipzen A."/>
            <person name="Daum C."/>
            <person name="Hundley H."/>
            <person name="Pangilinan J."/>
            <person name="Johnson J."/>
            <person name="Barry K."/>
            <person name="LaButti K."/>
            <person name="Ng V."/>
            <person name="Ahrendt S."/>
            <person name="Min B."/>
            <person name="Choi I.G."/>
            <person name="Park H."/>
            <person name="Plett J.M."/>
            <person name="Magnuson J."/>
            <person name="Spatafora J.W."/>
            <person name="Nagy L.G."/>
            <person name="Henrissat B."/>
            <person name="Grigoriev I.V."/>
            <person name="Yang Z.L."/>
            <person name="Xu J."/>
            <person name="Martin F.M."/>
        </authorList>
    </citation>
    <scope>NUCLEOTIDE SEQUENCE</scope>
    <source>
        <strain evidence="1">ATCC 28755</strain>
    </source>
</reference>
<gene>
    <name evidence="1" type="ORF">BJ138DRAFT_1121112</name>
</gene>
<sequence>MASASPSYIPLAEYKAHSPGPPGTSPSLQELPIYDDQENPADLEADLKPNRFSRPLSYRQDPDHPDTLIMLGGVWQVIKTLVLPLVAIGYLSFCYTVHQRVVPLKSYGLFNVTQEHLGD</sequence>
<dbReference type="Proteomes" id="UP000790377">
    <property type="component" value="Unassembled WGS sequence"/>
</dbReference>
<proteinExistence type="predicted"/>
<dbReference type="EMBL" id="MU269550">
    <property type="protein sequence ID" value="KAH7902776.1"/>
    <property type="molecule type" value="Genomic_DNA"/>
</dbReference>